<dbReference type="EMBL" id="FPBK01000008">
    <property type="protein sequence ID" value="SFU58620.1"/>
    <property type="molecule type" value="Genomic_DNA"/>
</dbReference>
<keyword evidence="2" id="KW-1185">Reference proteome</keyword>
<dbReference type="STRING" id="1224947.SAMN05216480_108141"/>
<dbReference type="RefSeq" id="WP_143106415.1">
    <property type="nucleotide sequence ID" value="NZ_FPBK01000008.1"/>
</dbReference>
<organism evidence="1 2">
    <name type="scientific">Pustulibacterium marinum</name>
    <dbReference type="NCBI Taxonomy" id="1224947"/>
    <lineage>
        <taxon>Bacteria</taxon>
        <taxon>Pseudomonadati</taxon>
        <taxon>Bacteroidota</taxon>
        <taxon>Flavobacteriia</taxon>
        <taxon>Flavobacteriales</taxon>
        <taxon>Flavobacteriaceae</taxon>
        <taxon>Pustulibacterium</taxon>
    </lineage>
</organism>
<protein>
    <submittedName>
        <fullName evidence="1">Uncharacterized protein</fullName>
    </submittedName>
</protein>
<sequence length="121" mass="13550">MESVDYNFRYESFTRGSRQIIEINSEKTHIESTAKQIDTVIFTPKEDWKNLVTEANKVDLSALKTLKAPSEKRMFDGAATATLLVTKAHKTYSSASFDHGNPPKEIADLINTITALEEAVE</sequence>
<evidence type="ECO:0000313" key="1">
    <source>
        <dbReference type="EMBL" id="SFU58620.1"/>
    </source>
</evidence>
<reference evidence="1 2" key="1">
    <citation type="submission" date="2016-10" db="EMBL/GenBank/DDBJ databases">
        <authorList>
            <person name="de Groot N.N."/>
        </authorList>
    </citation>
    <scope>NUCLEOTIDE SEQUENCE [LARGE SCALE GENOMIC DNA]</scope>
    <source>
        <strain evidence="1 2">CGMCC 1.12333</strain>
    </source>
</reference>
<accession>A0A1I7HD22</accession>
<name>A0A1I7HD22_9FLAO</name>
<evidence type="ECO:0000313" key="2">
    <source>
        <dbReference type="Proteomes" id="UP000199138"/>
    </source>
</evidence>
<proteinExistence type="predicted"/>
<dbReference type="OrthoDB" id="1446480at2"/>
<gene>
    <name evidence="1" type="ORF">SAMN05216480_108141</name>
</gene>
<dbReference type="AlphaFoldDB" id="A0A1I7HD22"/>
<dbReference type="Proteomes" id="UP000199138">
    <property type="component" value="Unassembled WGS sequence"/>
</dbReference>